<evidence type="ECO:0000259" key="2">
    <source>
        <dbReference type="SMART" id="SM00470"/>
    </source>
</evidence>
<evidence type="ECO:0000313" key="3">
    <source>
        <dbReference type="EMBL" id="CUH77073.1"/>
    </source>
</evidence>
<dbReference type="EMBL" id="CYSD01000017">
    <property type="protein sequence ID" value="CUH77073.1"/>
    <property type="molecule type" value="Genomic_DNA"/>
</dbReference>
<name>A0A0N7LZ99_9RHOB</name>
<dbReference type="SMART" id="SM00470">
    <property type="entry name" value="ParB"/>
    <property type="match status" value="1"/>
</dbReference>
<protein>
    <submittedName>
        <fullName evidence="3">ParB/RepB/Spo0J family partition protein</fullName>
    </submittedName>
</protein>
<dbReference type="Gene3D" id="3.90.1530.10">
    <property type="entry name" value="Conserved hypothetical protein from pyrococcus furiosus pfu- 392566-001, ParB domain"/>
    <property type="match status" value="1"/>
</dbReference>
<feature type="domain" description="ParB-like N-terminal" evidence="2">
    <location>
        <begin position="83"/>
        <end position="182"/>
    </location>
</feature>
<reference evidence="3 4" key="1">
    <citation type="submission" date="2015-09" db="EMBL/GenBank/DDBJ databases">
        <authorList>
            <consortium name="Swine Surveillance"/>
        </authorList>
    </citation>
    <scope>NUCLEOTIDE SEQUENCE [LARGE SCALE GENOMIC DNA]</scope>
    <source>
        <strain evidence="3 4">CECT 7557</strain>
    </source>
</reference>
<dbReference type="PANTHER" id="PTHR33375">
    <property type="entry name" value="CHROMOSOME-PARTITIONING PROTEIN PARB-RELATED"/>
    <property type="match status" value="1"/>
</dbReference>
<proteinExistence type="predicted"/>
<keyword evidence="4" id="KW-1185">Reference proteome</keyword>
<dbReference type="SUPFAM" id="SSF110849">
    <property type="entry name" value="ParB/Sulfiredoxin"/>
    <property type="match status" value="1"/>
</dbReference>
<dbReference type="AlphaFoldDB" id="A0A0N7LZ99"/>
<dbReference type="RefSeq" id="WP_058289308.1">
    <property type="nucleotide sequence ID" value="NZ_CYSD01000017.1"/>
</dbReference>
<dbReference type="InterPro" id="IPR050336">
    <property type="entry name" value="Chromosome_partition/occlusion"/>
</dbReference>
<dbReference type="GO" id="GO:0007059">
    <property type="term" value="P:chromosome segregation"/>
    <property type="evidence" value="ECO:0007669"/>
    <property type="project" value="TreeGrafter"/>
</dbReference>
<sequence>MSKRRMFDIEFPSEVTVPAGTETESDTPTGTKKDQRRGPMATAITENAEALRIRAEAEQHIRAENDRLAHEFVRLKKLGLVVDHIPLDAIQMTKLTRDRSGNSDPDLQELKTSIQTIGLSNPIRVEEVDGGYELVQGFRRWSAYKELFEETGDEAFARIPAGLLAKGETLSGLYRRMVDENLVRRDISFAEMAQLAMSFTEDPQTECEGLDEAVATLFASAGRQKRVYIRNFAELLSLTSGQLKFPEALPRALGLDLRKILLEDEAAQEELLQRLSTVPAGTSDAELKALRDFIQQYRARKTLEQKSDQEQGARSEANPSSVIAGAKTSLRCAVPAGTVRCLARDGKIEMMIEQDFSAVEKHRLETAIQAFFAALDD</sequence>
<evidence type="ECO:0000256" key="1">
    <source>
        <dbReference type="SAM" id="MobiDB-lite"/>
    </source>
</evidence>
<dbReference type="STRING" id="928856.SAMN04488049_11931"/>
<dbReference type="Proteomes" id="UP000052022">
    <property type="component" value="Unassembled WGS sequence"/>
</dbReference>
<evidence type="ECO:0000313" key="4">
    <source>
        <dbReference type="Proteomes" id="UP000052022"/>
    </source>
</evidence>
<dbReference type="InterPro" id="IPR003115">
    <property type="entry name" value="ParB_N"/>
</dbReference>
<gene>
    <name evidence="3" type="ORF">TRM7557_01196</name>
</gene>
<feature type="region of interest" description="Disordered" evidence="1">
    <location>
        <begin position="1"/>
        <end position="40"/>
    </location>
</feature>
<dbReference type="InterPro" id="IPR036086">
    <property type="entry name" value="ParB/Sulfiredoxin_sf"/>
</dbReference>
<dbReference type="PANTHER" id="PTHR33375:SF1">
    <property type="entry name" value="CHROMOSOME-PARTITIONING PROTEIN PARB-RELATED"/>
    <property type="match status" value="1"/>
</dbReference>
<dbReference type="CDD" id="cd16405">
    <property type="entry name" value="RepB_like_N"/>
    <property type="match status" value="1"/>
</dbReference>
<organism evidence="3 4">
    <name type="scientific">Tritonibacter multivorans</name>
    <dbReference type="NCBI Taxonomy" id="928856"/>
    <lineage>
        <taxon>Bacteria</taxon>
        <taxon>Pseudomonadati</taxon>
        <taxon>Pseudomonadota</taxon>
        <taxon>Alphaproteobacteria</taxon>
        <taxon>Rhodobacterales</taxon>
        <taxon>Paracoccaceae</taxon>
        <taxon>Tritonibacter</taxon>
    </lineage>
</organism>
<dbReference type="GO" id="GO:0005694">
    <property type="term" value="C:chromosome"/>
    <property type="evidence" value="ECO:0007669"/>
    <property type="project" value="TreeGrafter"/>
</dbReference>
<dbReference type="Pfam" id="PF02195">
    <property type="entry name" value="ParB_N"/>
    <property type="match status" value="1"/>
</dbReference>
<dbReference type="InterPro" id="IPR037972">
    <property type="entry name" value="RepB_N"/>
</dbReference>
<dbReference type="OrthoDB" id="7656008at2"/>
<accession>A0A0N7LZ99</accession>